<dbReference type="GeneID" id="73046037"/>
<evidence type="ECO:0000313" key="3">
    <source>
        <dbReference type="Proteomes" id="UP001595945"/>
    </source>
</evidence>
<feature type="compositionally biased region" description="Basic and acidic residues" evidence="1">
    <location>
        <begin position="1"/>
        <end position="16"/>
    </location>
</feature>
<proteinExistence type="predicted"/>
<feature type="region of interest" description="Disordered" evidence="1">
    <location>
        <begin position="1"/>
        <end position="24"/>
    </location>
</feature>
<comment type="caution">
    <text evidence="2">The sequence shown here is derived from an EMBL/GenBank/DDBJ whole genome shotgun (WGS) entry which is preliminary data.</text>
</comment>
<keyword evidence="3" id="KW-1185">Reference proteome</keyword>
<dbReference type="InterPro" id="IPR006311">
    <property type="entry name" value="TAT_signal"/>
</dbReference>
<evidence type="ECO:0000256" key="1">
    <source>
        <dbReference type="SAM" id="MobiDB-lite"/>
    </source>
</evidence>
<organism evidence="2 3">
    <name type="scientific">Halorussus aquaticus</name>
    <dbReference type="NCBI Taxonomy" id="2953748"/>
    <lineage>
        <taxon>Archaea</taxon>
        <taxon>Methanobacteriati</taxon>
        <taxon>Methanobacteriota</taxon>
        <taxon>Stenosarchaea group</taxon>
        <taxon>Halobacteria</taxon>
        <taxon>Halobacteriales</taxon>
        <taxon>Haladaptataceae</taxon>
        <taxon>Halorussus</taxon>
    </lineage>
</organism>
<sequence>MSKKDWQTDAHQEKLNDQIPDGSGCAETWAALSEMREEDATGRRDFLTHVGLTLGVFSVGGSTLSSRVSASGDVNPDIETRSLKGRERGQLLRRANRSEDVRQIARTLGEKPKPTAVFEYSVNDDTGYGVTFGREEERDTTIRYYESSAFDDGVTALGGKPVGDGIRAVDGNHKTTMEFGTPLVKEVAKKVPENAVEKGTGDGSLAREEAILLRNSERFDVYVPITRGGDFEGRVVLTGSGEPTNVTTTDLSVAPKQTQDGVSTQNHIVCGPWGTVCTDYCTVLCSSLAGLSGAACTAACSGTVAGIPISPGCGAICAGVVGGTCYATCTNLTGH</sequence>
<protein>
    <submittedName>
        <fullName evidence="2">Uncharacterized protein</fullName>
    </submittedName>
</protein>
<gene>
    <name evidence="2" type="ORF">ACFO9K_01460</name>
</gene>
<dbReference type="AlphaFoldDB" id="A0ABD5PWQ1"/>
<reference evidence="2 3" key="1">
    <citation type="journal article" date="2019" name="Int. J. Syst. Evol. Microbiol.">
        <title>The Global Catalogue of Microorganisms (GCM) 10K type strain sequencing project: providing services to taxonomists for standard genome sequencing and annotation.</title>
        <authorList>
            <consortium name="The Broad Institute Genomics Platform"/>
            <consortium name="The Broad Institute Genome Sequencing Center for Infectious Disease"/>
            <person name="Wu L."/>
            <person name="Ma J."/>
        </authorList>
    </citation>
    <scope>NUCLEOTIDE SEQUENCE [LARGE SCALE GENOMIC DNA]</scope>
    <source>
        <strain evidence="2 3">XZYJ18</strain>
    </source>
</reference>
<dbReference type="EMBL" id="JBHSHT010000001">
    <property type="protein sequence ID" value="MFC4822920.1"/>
    <property type="molecule type" value="Genomic_DNA"/>
</dbReference>
<dbReference type="RefSeq" id="WP_254267573.1">
    <property type="nucleotide sequence ID" value="NZ_CP100400.1"/>
</dbReference>
<accession>A0ABD5PWQ1</accession>
<dbReference type="Proteomes" id="UP001595945">
    <property type="component" value="Unassembled WGS sequence"/>
</dbReference>
<dbReference type="PROSITE" id="PS51318">
    <property type="entry name" value="TAT"/>
    <property type="match status" value="1"/>
</dbReference>
<evidence type="ECO:0000313" key="2">
    <source>
        <dbReference type="EMBL" id="MFC4822920.1"/>
    </source>
</evidence>
<name>A0ABD5PWQ1_9EURY</name>